<organism evidence="3 4">
    <name type="scientific">Melanomma pulvis-pyrius CBS 109.77</name>
    <dbReference type="NCBI Taxonomy" id="1314802"/>
    <lineage>
        <taxon>Eukaryota</taxon>
        <taxon>Fungi</taxon>
        <taxon>Dikarya</taxon>
        <taxon>Ascomycota</taxon>
        <taxon>Pezizomycotina</taxon>
        <taxon>Dothideomycetes</taxon>
        <taxon>Pleosporomycetidae</taxon>
        <taxon>Pleosporales</taxon>
        <taxon>Melanommataceae</taxon>
        <taxon>Melanomma</taxon>
    </lineage>
</organism>
<feature type="transmembrane region" description="Helical" evidence="1">
    <location>
        <begin position="395"/>
        <end position="418"/>
    </location>
</feature>
<dbReference type="PANTHER" id="PTHR35043:SF7">
    <property type="entry name" value="TRANSCRIPTION FACTOR DOMAIN-CONTAINING PROTEIN"/>
    <property type="match status" value="1"/>
</dbReference>
<proteinExistence type="predicted"/>
<gene>
    <name evidence="3" type="ORF">K505DRAFT_320867</name>
</gene>
<dbReference type="AlphaFoldDB" id="A0A6A6XTL9"/>
<feature type="transmembrane region" description="Helical" evidence="1">
    <location>
        <begin position="192"/>
        <end position="210"/>
    </location>
</feature>
<accession>A0A6A6XTL9</accession>
<feature type="chain" id="PRO_5025643008" description="Wax synthase domain-containing protein" evidence="2">
    <location>
        <begin position="26"/>
        <end position="441"/>
    </location>
</feature>
<name>A0A6A6XTL9_9PLEO</name>
<evidence type="ECO:0008006" key="5">
    <source>
        <dbReference type="Google" id="ProtNLM"/>
    </source>
</evidence>
<keyword evidence="1" id="KW-0472">Membrane</keyword>
<feature type="transmembrane region" description="Helical" evidence="1">
    <location>
        <begin position="307"/>
        <end position="324"/>
    </location>
</feature>
<feature type="transmembrane region" description="Helical" evidence="1">
    <location>
        <begin position="336"/>
        <end position="355"/>
    </location>
</feature>
<keyword evidence="4" id="KW-1185">Reference proteome</keyword>
<feature type="signal peptide" evidence="2">
    <location>
        <begin position="1"/>
        <end position="25"/>
    </location>
</feature>
<keyword evidence="1" id="KW-0812">Transmembrane</keyword>
<keyword evidence="1" id="KW-1133">Transmembrane helix</keyword>
<evidence type="ECO:0000256" key="2">
    <source>
        <dbReference type="SAM" id="SignalP"/>
    </source>
</evidence>
<keyword evidence="2" id="KW-0732">Signal</keyword>
<dbReference type="PANTHER" id="PTHR35043">
    <property type="entry name" value="TRANSCRIPTION FACTOR DOMAIN-CONTAINING PROTEIN"/>
    <property type="match status" value="1"/>
</dbReference>
<feature type="transmembrane region" description="Helical" evidence="1">
    <location>
        <begin position="80"/>
        <end position="102"/>
    </location>
</feature>
<feature type="transmembrane region" description="Helical" evidence="1">
    <location>
        <begin position="49"/>
        <end position="68"/>
    </location>
</feature>
<evidence type="ECO:0000256" key="1">
    <source>
        <dbReference type="SAM" id="Phobius"/>
    </source>
</evidence>
<sequence>MPFMSLGNFLITLFIIVFLSRTVIGDPSNSTSNERISWYSAPNFRGTLDIVWSCVLTICLCCWTAIHPDIPPQGSSWHQYFDRTICLLIGTIAPEIFIYLAFMERFTIQHEYATQPQDIDAEKWTITHLFYARMGGFCVRYEQPGETDASTSIKNLGYLPSIAVYELMRDGRIPTNTFVTAPEIQDKGKADGIIKGFTLLQIAWVLIQCIARGIQHLPLTTLEISTLAYIPCASFIFWLWWDKPYDICVPTVLDLSSESVTIQPSGQVLIETDRYSFVLRDYRKYHMTRQCWEEAVVTTLMPINRTGFLSGTVFLVVGSIHLAAWNFDFPSMFEQWAWRICAVVITISIPISWVMTRAVFRVAELAGVKGLRDVWLDSGENSGEVWNTRMKWVGMMVQGAGVALYAVARLYLLVEVFLSLRAVPKRVYETPDWTMFIPHVQ</sequence>
<reference evidence="3" key="1">
    <citation type="journal article" date="2020" name="Stud. Mycol.">
        <title>101 Dothideomycetes genomes: a test case for predicting lifestyles and emergence of pathogens.</title>
        <authorList>
            <person name="Haridas S."/>
            <person name="Albert R."/>
            <person name="Binder M."/>
            <person name="Bloem J."/>
            <person name="Labutti K."/>
            <person name="Salamov A."/>
            <person name="Andreopoulos B."/>
            <person name="Baker S."/>
            <person name="Barry K."/>
            <person name="Bills G."/>
            <person name="Bluhm B."/>
            <person name="Cannon C."/>
            <person name="Castanera R."/>
            <person name="Culley D."/>
            <person name="Daum C."/>
            <person name="Ezra D."/>
            <person name="Gonzalez J."/>
            <person name="Henrissat B."/>
            <person name="Kuo A."/>
            <person name="Liang C."/>
            <person name="Lipzen A."/>
            <person name="Lutzoni F."/>
            <person name="Magnuson J."/>
            <person name="Mondo S."/>
            <person name="Nolan M."/>
            <person name="Ohm R."/>
            <person name="Pangilinan J."/>
            <person name="Park H.-J."/>
            <person name="Ramirez L."/>
            <person name="Alfaro M."/>
            <person name="Sun H."/>
            <person name="Tritt A."/>
            <person name="Yoshinaga Y."/>
            <person name="Zwiers L.-H."/>
            <person name="Turgeon B."/>
            <person name="Goodwin S."/>
            <person name="Spatafora J."/>
            <person name="Crous P."/>
            <person name="Grigoriev I."/>
        </authorList>
    </citation>
    <scope>NUCLEOTIDE SEQUENCE</scope>
    <source>
        <strain evidence="3">CBS 109.77</strain>
    </source>
</reference>
<dbReference type="EMBL" id="MU001756">
    <property type="protein sequence ID" value="KAF2799926.1"/>
    <property type="molecule type" value="Genomic_DNA"/>
</dbReference>
<protein>
    <recommendedName>
        <fullName evidence="5">Wax synthase domain-containing protein</fullName>
    </recommendedName>
</protein>
<evidence type="ECO:0000313" key="4">
    <source>
        <dbReference type="Proteomes" id="UP000799757"/>
    </source>
</evidence>
<dbReference type="Proteomes" id="UP000799757">
    <property type="component" value="Unassembled WGS sequence"/>
</dbReference>
<evidence type="ECO:0000313" key="3">
    <source>
        <dbReference type="EMBL" id="KAF2799926.1"/>
    </source>
</evidence>
<dbReference type="OrthoDB" id="9451547at2759"/>
<feature type="transmembrane region" description="Helical" evidence="1">
    <location>
        <begin position="222"/>
        <end position="241"/>
    </location>
</feature>